<organism evidence="1 2">
    <name type="scientific">Corallincola platygyrae</name>
    <dbReference type="NCBI Taxonomy" id="1193278"/>
    <lineage>
        <taxon>Bacteria</taxon>
        <taxon>Pseudomonadati</taxon>
        <taxon>Pseudomonadota</taxon>
        <taxon>Gammaproteobacteria</taxon>
        <taxon>Alteromonadales</taxon>
        <taxon>Psychromonadaceae</taxon>
        <taxon>Corallincola</taxon>
    </lineage>
</organism>
<evidence type="ECO:0000313" key="2">
    <source>
        <dbReference type="Proteomes" id="UP001597380"/>
    </source>
</evidence>
<evidence type="ECO:0000313" key="1">
    <source>
        <dbReference type="EMBL" id="MFD2096330.1"/>
    </source>
</evidence>
<dbReference type="EMBL" id="JBHUHT010000012">
    <property type="protein sequence ID" value="MFD2096330.1"/>
    <property type="molecule type" value="Genomic_DNA"/>
</dbReference>
<protein>
    <submittedName>
        <fullName evidence="1">DUF945 family protein</fullName>
    </submittedName>
</protein>
<proteinExistence type="predicted"/>
<name>A0ABW4XL88_9GAMM</name>
<reference evidence="2" key="1">
    <citation type="journal article" date="2019" name="Int. J. Syst. Evol. Microbiol.">
        <title>The Global Catalogue of Microorganisms (GCM) 10K type strain sequencing project: providing services to taxonomists for standard genome sequencing and annotation.</title>
        <authorList>
            <consortium name="The Broad Institute Genomics Platform"/>
            <consortium name="The Broad Institute Genome Sequencing Center for Infectious Disease"/>
            <person name="Wu L."/>
            <person name="Ma J."/>
        </authorList>
    </citation>
    <scope>NUCLEOTIDE SEQUENCE [LARGE SCALE GENOMIC DNA]</scope>
    <source>
        <strain evidence="2">CGMCC 1.10992</strain>
    </source>
</reference>
<dbReference type="InterPro" id="IPR010352">
    <property type="entry name" value="DUF945"/>
</dbReference>
<comment type="caution">
    <text evidence="1">The sequence shown here is derived from an EMBL/GenBank/DDBJ whole genome shotgun (WGS) entry which is preliminary data.</text>
</comment>
<dbReference type="Pfam" id="PF06097">
    <property type="entry name" value="DUF945"/>
    <property type="match status" value="1"/>
</dbReference>
<gene>
    <name evidence="1" type="ORF">ACFSJ3_10075</name>
</gene>
<accession>A0ABW4XL88</accession>
<dbReference type="Proteomes" id="UP001597380">
    <property type="component" value="Unassembled WGS sequence"/>
</dbReference>
<dbReference type="RefSeq" id="WP_345339287.1">
    <property type="nucleotide sequence ID" value="NZ_BAABLI010000008.1"/>
</dbReference>
<keyword evidence="2" id="KW-1185">Reference proteome</keyword>
<sequence length="409" mass="45044">MLKKVLVSLTILSVSALLLALGATFIHGQFYLNQQQWQVDRLAIQEHVEVALTEREYGLFSSKLTYRITLDADQDSPVTFVLINQASYFPHQIRILSQLAVPSIWAEQFESPVMPMQLLSHMDVMGNFHGEFTMDSWLVEDGVAGLVQVQPALGTVAGNLEAFDLNFNWDGFAANGMLGEMKLQGLRIAAELRAIAPELYVGDSEWSIGGLDSSDSNNQFSLRDFKVSNVMTENGSNLSHGISLGWESITTQLGAAQYHSAQSLMKLNISGIDKTSWLALQTLAQDEQATESEVEAQLLAMLQNGMAVDVPELKLNLQDANASGELQFSLARNDLNELAQVQSLLAKVNGKANLAVDYRLVQMLPMPIEQVNQMVAVGYLTFDENSEQYRADLSVTEGQLTLNGQPLPM</sequence>